<keyword evidence="4 7" id="KW-0012">Acyltransferase</keyword>
<feature type="active site" description="Proton acceptor" evidence="6">
    <location>
        <position position="376"/>
    </location>
</feature>
<dbReference type="GO" id="GO:0003988">
    <property type="term" value="F:acetyl-CoA C-acyltransferase activity"/>
    <property type="evidence" value="ECO:0007669"/>
    <property type="project" value="UniProtKB-EC"/>
</dbReference>
<keyword evidence="3" id="KW-0583">PHB biosynthesis</keyword>
<dbReference type="GO" id="GO:0042619">
    <property type="term" value="P:poly-hydroxybutyrate biosynthetic process"/>
    <property type="evidence" value="ECO:0007669"/>
    <property type="project" value="UniProtKB-KW"/>
</dbReference>
<dbReference type="InterPro" id="IPR016039">
    <property type="entry name" value="Thiolase-like"/>
</dbReference>
<protein>
    <submittedName>
        <fullName evidence="10">Acetyl-CoA C-acyltransferase</fullName>
        <ecNumber evidence="10">2.3.1.16</ecNumber>
    </submittedName>
</protein>
<evidence type="ECO:0000256" key="1">
    <source>
        <dbReference type="ARBA" id="ARBA00010982"/>
    </source>
</evidence>
<dbReference type="InterPro" id="IPR020616">
    <property type="entry name" value="Thiolase_N"/>
</dbReference>
<reference evidence="10" key="1">
    <citation type="journal article" date="2021" name="Environ. Microbiol.">
        <title>Cryptic niche differentiation of novel sediment ecotypes of Rugeria pomeroyi correlates with nitrate respiration.</title>
        <authorList>
            <person name="Lin X."/>
            <person name="McNichol J."/>
            <person name="Chu X."/>
            <person name="Qian Y."/>
            <person name="Luo H."/>
        </authorList>
    </citation>
    <scope>NUCLEOTIDE SEQUENCE</scope>
    <source>
        <strain evidence="10">SZCCDBB064</strain>
    </source>
</reference>
<dbReference type="EMBL" id="JAGQAF010000008">
    <property type="protein sequence ID" value="MCE8538535.1"/>
    <property type="molecule type" value="Genomic_DNA"/>
</dbReference>
<evidence type="ECO:0000256" key="6">
    <source>
        <dbReference type="PIRSR" id="PIRSR000429-1"/>
    </source>
</evidence>
<proteinExistence type="inferred from homology"/>
<dbReference type="PIRSF" id="PIRSF000429">
    <property type="entry name" value="Ac-CoA_Ac_transf"/>
    <property type="match status" value="1"/>
</dbReference>
<evidence type="ECO:0000259" key="9">
    <source>
        <dbReference type="Pfam" id="PF02803"/>
    </source>
</evidence>
<dbReference type="RefSeq" id="WP_234220229.1">
    <property type="nucleotide sequence ID" value="NZ_JAGQAF010000008.1"/>
</dbReference>
<dbReference type="PANTHER" id="PTHR18919">
    <property type="entry name" value="ACETYL-COA C-ACYLTRANSFERASE"/>
    <property type="match status" value="1"/>
</dbReference>
<dbReference type="Pfam" id="PF02803">
    <property type="entry name" value="Thiolase_C"/>
    <property type="match status" value="1"/>
</dbReference>
<dbReference type="AlphaFoldDB" id="A0A9Q3WLP4"/>
<comment type="similarity">
    <text evidence="1 7">Belongs to the thiolase-like superfamily. Thiolase family.</text>
</comment>
<dbReference type="GO" id="GO:0044281">
    <property type="term" value="P:small molecule metabolic process"/>
    <property type="evidence" value="ECO:0007669"/>
    <property type="project" value="UniProtKB-ARBA"/>
</dbReference>
<evidence type="ECO:0000256" key="4">
    <source>
        <dbReference type="ARBA" id="ARBA00023315"/>
    </source>
</evidence>
<dbReference type="PROSITE" id="PS00099">
    <property type="entry name" value="THIOLASE_3"/>
    <property type="match status" value="1"/>
</dbReference>
<dbReference type="SUPFAM" id="SSF53901">
    <property type="entry name" value="Thiolase-like"/>
    <property type="match status" value="2"/>
</dbReference>
<comment type="pathway">
    <text evidence="5">Metabolic intermediate biosynthesis; (R)-mevalonate biosynthesis; (R)-mevalonate from acetyl-CoA: step 1/3.</text>
</comment>
<evidence type="ECO:0000313" key="11">
    <source>
        <dbReference type="Proteomes" id="UP000813672"/>
    </source>
</evidence>
<dbReference type="InterPro" id="IPR002155">
    <property type="entry name" value="Thiolase"/>
</dbReference>
<dbReference type="Gene3D" id="3.40.47.10">
    <property type="match status" value="2"/>
</dbReference>
<accession>A0A9Q3WLP4</accession>
<evidence type="ECO:0000256" key="5">
    <source>
        <dbReference type="ARBA" id="ARBA00037924"/>
    </source>
</evidence>
<dbReference type="CDD" id="cd00751">
    <property type="entry name" value="thiolase"/>
    <property type="match status" value="1"/>
</dbReference>
<feature type="domain" description="Thiolase C-terminal" evidence="9">
    <location>
        <begin position="268"/>
        <end position="389"/>
    </location>
</feature>
<evidence type="ECO:0000256" key="2">
    <source>
        <dbReference type="ARBA" id="ARBA00022679"/>
    </source>
</evidence>
<dbReference type="InterPro" id="IPR020610">
    <property type="entry name" value="Thiolase_AS"/>
</dbReference>
<dbReference type="EC" id="2.3.1.16" evidence="10"/>
<dbReference type="Pfam" id="PF00108">
    <property type="entry name" value="Thiolase_N"/>
    <property type="match status" value="1"/>
</dbReference>
<evidence type="ECO:0000256" key="7">
    <source>
        <dbReference type="RuleBase" id="RU003557"/>
    </source>
</evidence>
<gene>
    <name evidence="10" type="ORF">KBY27_13885</name>
</gene>
<feature type="domain" description="Thiolase N-terminal" evidence="8">
    <location>
        <begin position="4"/>
        <end position="259"/>
    </location>
</feature>
<dbReference type="InterPro" id="IPR020617">
    <property type="entry name" value="Thiolase_C"/>
</dbReference>
<evidence type="ECO:0000259" key="8">
    <source>
        <dbReference type="Pfam" id="PF00108"/>
    </source>
</evidence>
<dbReference type="FunFam" id="3.40.47.10:FF:000010">
    <property type="entry name" value="Acetyl-CoA acetyltransferase (Thiolase)"/>
    <property type="match status" value="1"/>
</dbReference>
<dbReference type="PANTHER" id="PTHR18919:SF138">
    <property type="entry name" value="ACETYL-COA C-ACETYLTRANSFERASE"/>
    <property type="match status" value="1"/>
</dbReference>
<feature type="active site" description="Proton acceptor" evidence="6">
    <location>
        <position position="346"/>
    </location>
</feature>
<keyword evidence="2 7" id="KW-0808">Transferase</keyword>
<feature type="active site" description="Acyl-thioester intermediate" evidence="6">
    <location>
        <position position="86"/>
    </location>
</feature>
<organism evidence="10 11">
    <name type="scientific">Ruegeria pomeroyi</name>
    <dbReference type="NCBI Taxonomy" id="89184"/>
    <lineage>
        <taxon>Bacteria</taxon>
        <taxon>Pseudomonadati</taxon>
        <taxon>Pseudomonadota</taxon>
        <taxon>Alphaproteobacteria</taxon>
        <taxon>Rhodobacterales</taxon>
        <taxon>Roseobacteraceae</taxon>
        <taxon>Ruegeria</taxon>
    </lineage>
</organism>
<sequence>MKEVVIAGAARTPMGGFQGMYDGVSAAELGGAAIRAALAGAGAATVDEVLMGCVLPAGQGQAPARQAGFAGGLGEEVPATTLNKMCGSGMKAAMIAFDQIALGHTDTMIAGGMESMSNAPYLLPKMRGGARIGHGQVIDHMFLDGLEDAYDKGRLMGTFAEDCAEHYQFTREAQDDYALRSLQNALDAQASGAFDGEIAAVTVKTRKGEVVTDADEQPKSARPDKIPTLKPAFRKDGTVTAANASSISDGAAALVLASAEAATAQGLTVRARILGHASHAQAPGWFTTAPVPAARKLLANIGWNVEDVDLWEVNEAFAVVPMAFMHEMGLSRDKVNVNGGACALGHPIGASGARIMVTLLNALEKRGLKRGVAAICIGGGEGTAIAIERV</sequence>
<evidence type="ECO:0000313" key="10">
    <source>
        <dbReference type="EMBL" id="MCE8538535.1"/>
    </source>
</evidence>
<name>A0A9Q3WLP4_9RHOB</name>
<dbReference type="Proteomes" id="UP000813672">
    <property type="component" value="Unassembled WGS sequence"/>
</dbReference>
<dbReference type="NCBIfam" id="TIGR01930">
    <property type="entry name" value="AcCoA-C-Actrans"/>
    <property type="match status" value="1"/>
</dbReference>
<evidence type="ECO:0000256" key="3">
    <source>
        <dbReference type="ARBA" id="ARBA00022752"/>
    </source>
</evidence>
<comment type="caution">
    <text evidence="10">The sequence shown here is derived from an EMBL/GenBank/DDBJ whole genome shotgun (WGS) entry which is preliminary data.</text>
</comment>